<dbReference type="PIRSF" id="PIRSF004555">
    <property type="entry name" value="UCP004555"/>
    <property type="match status" value="1"/>
</dbReference>
<dbReference type="HAMAP" id="MF_00274">
    <property type="entry name" value="DNA_YbaB_EbfC"/>
    <property type="match status" value="1"/>
</dbReference>
<comment type="subunit">
    <text evidence="2">Homodimer.</text>
</comment>
<evidence type="ECO:0000313" key="4">
    <source>
        <dbReference type="EMBL" id="QIN79574.1"/>
    </source>
</evidence>
<name>A0A6G8PZB2_9ACTN</name>
<dbReference type="GO" id="GO:0003677">
    <property type="term" value="F:DNA binding"/>
    <property type="evidence" value="ECO:0007669"/>
    <property type="project" value="UniProtKB-UniRule"/>
</dbReference>
<dbReference type="PANTHER" id="PTHR33449:SF1">
    <property type="entry name" value="NUCLEOID-ASSOCIATED PROTEIN YBAB"/>
    <property type="match status" value="1"/>
</dbReference>
<dbReference type="KEGG" id="rmar:GBA65_14790"/>
<dbReference type="PANTHER" id="PTHR33449">
    <property type="entry name" value="NUCLEOID-ASSOCIATED PROTEIN YBAB"/>
    <property type="match status" value="1"/>
</dbReference>
<feature type="compositionally biased region" description="Low complexity" evidence="3">
    <location>
        <begin position="16"/>
        <end position="26"/>
    </location>
</feature>
<dbReference type="NCBIfam" id="TIGR00103">
    <property type="entry name" value="DNA_YbaB_EbfC"/>
    <property type="match status" value="1"/>
</dbReference>
<sequence>MSPRQNVNKMMQQVQKMQQEMQQAQEELARETVTASAGGGAVKATMTGGLELVSLEIDPEVLDPEDVEMLQDMVLAAVNESLNSAQEMASKRLGGITGGLGDLGLNIPGM</sequence>
<dbReference type="Pfam" id="PF02575">
    <property type="entry name" value="YbaB_DNA_bd"/>
    <property type="match status" value="1"/>
</dbReference>
<dbReference type="AlphaFoldDB" id="A0A6G8PZB2"/>
<comment type="function">
    <text evidence="2">Binds to DNA and alters its conformation. May be involved in regulation of gene expression, nucleoid organization and DNA protection.</text>
</comment>
<feature type="region of interest" description="Disordered" evidence="3">
    <location>
        <begin position="16"/>
        <end position="37"/>
    </location>
</feature>
<evidence type="ECO:0000256" key="2">
    <source>
        <dbReference type="HAMAP-Rule" id="MF_00274"/>
    </source>
</evidence>
<accession>A0A6G8PZB2</accession>
<dbReference type="Proteomes" id="UP000502706">
    <property type="component" value="Chromosome"/>
</dbReference>
<evidence type="ECO:0000256" key="1">
    <source>
        <dbReference type="ARBA" id="ARBA00023125"/>
    </source>
</evidence>
<dbReference type="SUPFAM" id="SSF82607">
    <property type="entry name" value="YbaB-like"/>
    <property type="match status" value="1"/>
</dbReference>
<keyword evidence="2" id="KW-0963">Cytoplasm</keyword>
<dbReference type="GO" id="GO:0043590">
    <property type="term" value="C:bacterial nucleoid"/>
    <property type="evidence" value="ECO:0007669"/>
    <property type="project" value="UniProtKB-UniRule"/>
</dbReference>
<reference evidence="4 5" key="1">
    <citation type="submission" date="2019-10" db="EMBL/GenBank/DDBJ databases">
        <title>Rubrobacter sp nov SCSIO 52915 isolated from a deep-sea sediment in the South China Sea.</title>
        <authorList>
            <person name="Chen R.W."/>
        </authorList>
    </citation>
    <scope>NUCLEOTIDE SEQUENCE [LARGE SCALE GENOMIC DNA]</scope>
    <source>
        <strain evidence="4 5">SCSIO 52915</strain>
    </source>
</reference>
<proteinExistence type="inferred from homology"/>
<evidence type="ECO:0000313" key="5">
    <source>
        <dbReference type="Proteomes" id="UP000502706"/>
    </source>
</evidence>
<gene>
    <name evidence="4" type="ORF">GBA65_14790</name>
</gene>
<organism evidence="4 5">
    <name type="scientific">Rubrobacter marinus</name>
    <dbReference type="NCBI Taxonomy" id="2653852"/>
    <lineage>
        <taxon>Bacteria</taxon>
        <taxon>Bacillati</taxon>
        <taxon>Actinomycetota</taxon>
        <taxon>Rubrobacteria</taxon>
        <taxon>Rubrobacterales</taxon>
        <taxon>Rubrobacteraceae</taxon>
        <taxon>Rubrobacter</taxon>
    </lineage>
</organism>
<evidence type="ECO:0000256" key="3">
    <source>
        <dbReference type="SAM" id="MobiDB-lite"/>
    </source>
</evidence>
<dbReference type="InterPro" id="IPR036894">
    <property type="entry name" value="YbaB-like_sf"/>
</dbReference>
<dbReference type="InterPro" id="IPR004401">
    <property type="entry name" value="YbaB/EbfC"/>
</dbReference>
<keyword evidence="1 2" id="KW-0238">DNA-binding</keyword>
<dbReference type="GO" id="GO:0005829">
    <property type="term" value="C:cytosol"/>
    <property type="evidence" value="ECO:0007669"/>
    <property type="project" value="TreeGrafter"/>
</dbReference>
<dbReference type="EMBL" id="CP045121">
    <property type="protein sequence ID" value="QIN79574.1"/>
    <property type="molecule type" value="Genomic_DNA"/>
</dbReference>
<keyword evidence="5" id="KW-1185">Reference proteome</keyword>
<comment type="subcellular location">
    <subcellularLocation>
        <location evidence="2">Cytoplasm</location>
        <location evidence="2">Nucleoid</location>
    </subcellularLocation>
</comment>
<protein>
    <recommendedName>
        <fullName evidence="2">Nucleoid-associated protein GBA65_14790</fullName>
    </recommendedName>
</protein>
<dbReference type="Gene3D" id="3.30.1310.10">
    <property type="entry name" value="Nucleoid-associated protein YbaB-like domain"/>
    <property type="match status" value="1"/>
</dbReference>
<comment type="similarity">
    <text evidence="2">Belongs to the YbaB/EbfC family.</text>
</comment>